<reference evidence="2 3" key="1">
    <citation type="submission" date="2015-11" db="EMBL/GenBank/DDBJ databases">
        <title>Expanding the genomic diversity of Burkholderia species for the development of highly accurate diagnostics.</title>
        <authorList>
            <person name="Sahl J."/>
            <person name="Keim P."/>
            <person name="Wagner D."/>
        </authorList>
    </citation>
    <scope>NUCLEOTIDE SEQUENCE [LARGE SCALE GENOMIC DNA]</scope>
    <source>
        <strain evidence="2 3">MSMB368WGS</strain>
    </source>
</reference>
<dbReference type="EMBL" id="LPJR01000095">
    <property type="protein sequence ID" value="KWF17271.1"/>
    <property type="molecule type" value="Genomic_DNA"/>
</dbReference>
<name>A0A132E5S7_9BURK</name>
<evidence type="ECO:0000313" key="2">
    <source>
        <dbReference type="EMBL" id="KWF17271.1"/>
    </source>
</evidence>
<keyword evidence="1" id="KW-0812">Transmembrane</keyword>
<keyword evidence="1" id="KW-0472">Membrane</keyword>
<keyword evidence="1" id="KW-1133">Transmembrane helix</keyword>
<feature type="transmembrane region" description="Helical" evidence="1">
    <location>
        <begin position="28"/>
        <end position="51"/>
    </location>
</feature>
<sequence>MSDFFTGIVSFVTGIASSVEFVAMVLAFFGGALFEAIGPLLAIAVTLLLLWRTVHRFRTHPGRGRFLPLRPIRVLLVLGVLAIDATATEMVRYRYHLEYANYEAIKQTREWERQFLPASIQYGQLRIPAGSLVNFSYPTNDTLLTARIRFASPMPVAGVTATALDVTNDQVAMLELANDQRIGDVQCNRGKLAVFSIPTRYQVRKNGEFVHSEPFDFSKWHFEQCSDAPGIDVKLPKPPPPEPSLWSQLLPHRAAGMGFGG</sequence>
<dbReference type="Proteomes" id="UP000062912">
    <property type="component" value="Unassembled WGS sequence"/>
</dbReference>
<dbReference type="AlphaFoldDB" id="A0A132E5S7"/>
<organism evidence="2 3">
    <name type="scientific">Burkholderia pseudomultivorans</name>
    <dbReference type="NCBI Taxonomy" id="1207504"/>
    <lineage>
        <taxon>Bacteria</taxon>
        <taxon>Pseudomonadati</taxon>
        <taxon>Pseudomonadota</taxon>
        <taxon>Betaproteobacteria</taxon>
        <taxon>Burkholderiales</taxon>
        <taxon>Burkholderiaceae</taxon>
        <taxon>Burkholderia</taxon>
        <taxon>Burkholderia cepacia complex</taxon>
    </lineage>
</organism>
<gene>
    <name evidence="2" type="ORF">WT56_32815</name>
</gene>
<evidence type="ECO:0000256" key="1">
    <source>
        <dbReference type="SAM" id="Phobius"/>
    </source>
</evidence>
<protein>
    <submittedName>
        <fullName evidence="2">Uncharacterized protein</fullName>
    </submittedName>
</protein>
<feature type="transmembrane region" description="Helical" evidence="1">
    <location>
        <begin position="72"/>
        <end position="91"/>
    </location>
</feature>
<evidence type="ECO:0000313" key="3">
    <source>
        <dbReference type="Proteomes" id="UP000062912"/>
    </source>
</evidence>
<accession>A0A132E5S7</accession>
<dbReference type="RefSeq" id="WP_060247147.1">
    <property type="nucleotide sequence ID" value="NZ_LPJR01000095.1"/>
</dbReference>
<comment type="caution">
    <text evidence="2">The sequence shown here is derived from an EMBL/GenBank/DDBJ whole genome shotgun (WGS) entry which is preliminary data.</text>
</comment>
<dbReference type="OrthoDB" id="9019357at2"/>
<proteinExistence type="predicted"/>